<gene>
    <name evidence="2" type="ORF">F511_07935</name>
</gene>
<evidence type="ECO:0008006" key="4">
    <source>
        <dbReference type="Google" id="ProtNLM"/>
    </source>
</evidence>
<reference evidence="2 3" key="1">
    <citation type="journal article" date="2015" name="Proc. Natl. Acad. Sci. U.S.A.">
        <title>The resurrection genome of Boea hygrometrica: A blueprint for survival of dehydration.</title>
        <authorList>
            <person name="Xiao L."/>
            <person name="Yang G."/>
            <person name="Zhang L."/>
            <person name="Yang X."/>
            <person name="Zhao S."/>
            <person name="Ji Z."/>
            <person name="Zhou Q."/>
            <person name="Hu M."/>
            <person name="Wang Y."/>
            <person name="Chen M."/>
            <person name="Xu Y."/>
            <person name="Jin H."/>
            <person name="Xiao X."/>
            <person name="Hu G."/>
            <person name="Bao F."/>
            <person name="Hu Y."/>
            <person name="Wan P."/>
            <person name="Li L."/>
            <person name="Deng X."/>
            <person name="Kuang T."/>
            <person name="Xiang C."/>
            <person name="Zhu J.K."/>
            <person name="Oliver M.J."/>
            <person name="He Y."/>
        </authorList>
    </citation>
    <scope>NUCLEOTIDE SEQUENCE [LARGE SCALE GENOMIC DNA]</scope>
    <source>
        <strain evidence="3">cv. XS01</strain>
    </source>
</reference>
<evidence type="ECO:0000313" key="2">
    <source>
        <dbReference type="EMBL" id="KZV17175.1"/>
    </source>
</evidence>
<dbReference type="Proteomes" id="UP000250235">
    <property type="component" value="Unassembled WGS sequence"/>
</dbReference>
<evidence type="ECO:0000256" key="1">
    <source>
        <dbReference type="SAM" id="MobiDB-lite"/>
    </source>
</evidence>
<evidence type="ECO:0000313" key="3">
    <source>
        <dbReference type="Proteomes" id="UP000250235"/>
    </source>
</evidence>
<keyword evidence="3" id="KW-1185">Reference proteome</keyword>
<feature type="region of interest" description="Disordered" evidence="1">
    <location>
        <begin position="233"/>
        <end position="256"/>
    </location>
</feature>
<dbReference type="EMBL" id="KV018452">
    <property type="protein sequence ID" value="KZV17175.1"/>
    <property type="molecule type" value="Genomic_DNA"/>
</dbReference>
<dbReference type="OrthoDB" id="1936908at2759"/>
<accession>A0A2Z7AE12</accession>
<organism evidence="2 3">
    <name type="scientific">Dorcoceras hygrometricum</name>
    <dbReference type="NCBI Taxonomy" id="472368"/>
    <lineage>
        <taxon>Eukaryota</taxon>
        <taxon>Viridiplantae</taxon>
        <taxon>Streptophyta</taxon>
        <taxon>Embryophyta</taxon>
        <taxon>Tracheophyta</taxon>
        <taxon>Spermatophyta</taxon>
        <taxon>Magnoliopsida</taxon>
        <taxon>eudicotyledons</taxon>
        <taxon>Gunneridae</taxon>
        <taxon>Pentapetalae</taxon>
        <taxon>asterids</taxon>
        <taxon>lamiids</taxon>
        <taxon>Lamiales</taxon>
        <taxon>Gesneriaceae</taxon>
        <taxon>Didymocarpoideae</taxon>
        <taxon>Trichosporeae</taxon>
        <taxon>Loxocarpinae</taxon>
        <taxon>Dorcoceras</taxon>
    </lineage>
</organism>
<sequence length="371" mass="42045">MPPRGRGRVRRQIPVKFGAQNVEDDVDQHSIPVHKRASQMEDEVDLLASWVDEMELVMARFQRTNPQAFMGANSSADAEAWLKHIVGLFNRVHYIDARRLSLATLKLRSDAQRWWRGIRPGVVFEQQGHEFDNLVQGDMRVAEYARQSYSILAYVPHVAGRERAKRNRFLEGLNEDLYSLVLESSPTTYAKAVDKALDSEQGLLNRRSRNRNEKIDIAPATAPPRVVAPHHLRHTHKHAGRLRAESKRRKSTSHRPRRRRVWWRLIILAARTSARDACALVAHGGRSCIAARRAMLRRVAFGERPLRRAPRPTHARRSAALVANAAATCASVAQRCAAGRAPLVVGRAARATRWLATMAHEVRRCFPADVR</sequence>
<dbReference type="AlphaFoldDB" id="A0A2Z7AE12"/>
<name>A0A2Z7AE12_9LAMI</name>
<proteinExistence type="predicted"/>
<protein>
    <recommendedName>
        <fullName evidence="4">Retrotransposon gag domain-containing protein</fullName>
    </recommendedName>
</protein>